<dbReference type="InterPro" id="IPR055178">
    <property type="entry name" value="RsdA/BaiN/AoA(So)-like_dom"/>
</dbReference>
<reference evidence="6 7" key="1">
    <citation type="submission" date="2019-01" db="EMBL/GenBank/DDBJ databases">
        <title>Whole Genome of Ornithobacterium rhinotracheale FARPER-174b.</title>
        <authorList>
            <person name="Tataje-Lavanda L.A."/>
            <person name="Montalvan A."/>
            <person name="Montesinos R."/>
            <person name="Zimic M."/>
            <person name="Fernandez-Sanchez M."/>
            <person name="Fernandez-Diaz M."/>
        </authorList>
    </citation>
    <scope>NUCLEOTIDE SEQUENCE [LARGE SCALE GENOMIC DNA]</scope>
    <source>
        <strain evidence="6 7">FARPER-174b</strain>
    </source>
</reference>
<organism evidence="6 7">
    <name type="scientific">Ornithobacterium rhinotracheale</name>
    <dbReference type="NCBI Taxonomy" id="28251"/>
    <lineage>
        <taxon>Bacteria</taxon>
        <taxon>Pseudomonadati</taxon>
        <taxon>Bacteroidota</taxon>
        <taxon>Flavobacteriia</taxon>
        <taxon>Flavobacteriales</taxon>
        <taxon>Weeksellaceae</taxon>
        <taxon>Ornithobacterium</taxon>
    </lineage>
</organism>
<accession>A0A410JU45</accession>
<dbReference type="InterPro" id="IPR036188">
    <property type="entry name" value="FAD/NAD-bd_sf"/>
</dbReference>
<evidence type="ECO:0000313" key="7">
    <source>
        <dbReference type="Proteomes" id="UP000287701"/>
    </source>
</evidence>
<evidence type="ECO:0000313" key="6">
    <source>
        <dbReference type="EMBL" id="QAR31555.1"/>
    </source>
</evidence>
<dbReference type="InterPro" id="IPR004792">
    <property type="entry name" value="BaiN-like"/>
</dbReference>
<dbReference type="InterPro" id="IPR057661">
    <property type="entry name" value="RsdA/BaiN/AoA(So)_Rossmann"/>
</dbReference>
<protein>
    <submittedName>
        <fullName evidence="6">NAD(P)/FAD-dependent oxidoreductase</fullName>
    </submittedName>
</protein>
<dbReference type="SUPFAM" id="SSF51905">
    <property type="entry name" value="FAD/NAD(P)-binding domain"/>
    <property type="match status" value="1"/>
</dbReference>
<dbReference type="Gene3D" id="2.40.30.10">
    <property type="entry name" value="Translation factors"/>
    <property type="match status" value="1"/>
</dbReference>
<dbReference type="SUPFAM" id="SSF160996">
    <property type="entry name" value="HI0933 insert domain-like"/>
    <property type="match status" value="1"/>
</dbReference>
<feature type="domain" description="RsdA/BaiN/AoA(So)-like Rossmann fold-like" evidence="4">
    <location>
        <begin position="3"/>
        <end position="395"/>
    </location>
</feature>
<sequence length="399" mass="44336">MKEIAIIGGGAAGFFLGANLAPSFRVHLFEKAAAPMQKVRISGGGRCNLTHACFDPMTLVDFYPRGHRELISVFGKFQPADTMGWFEERGVPLKIQDDMRVFPASDNSMDIVETLIKENQKRDTQIHLSEGVKAIAVLPQGGFKITTSLGEYRFDQVAITTGSSPHMWQIIEKLGHSIVQPVPSLFTFKCNAPLLQGLQGTSFKNAELSIKDTPLNSQGDLLITHWGLSGPAVLVLSAWGARILNQKNYKFQLMVNFIGESEEDCKSTLKAFKSENSKNAIGKIHPYEITKRFWHQLLEVCQIPADKKYTEIPDAKLFLLAKKLTQSEFEITGKSTFKDEFVTAGGVKLNEINFKNMESKIVPNLYFAGEVLDIDAVTGGFNFQACWSEAYLIAQAMNQ</sequence>
<evidence type="ECO:0000259" key="4">
    <source>
        <dbReference type="Pfam" id="PF03486"/>
    </source>
</evidence>
<keyword evidence="2" id="KW-0285">Flavoprotein</keyword>
<dbReference type="Gene3D" id="1.10.8.260">
    <property type="entry name" value="HI0933 insert domain-like"/>
    <property type="match status" value="1"/>
</dbReference>
<dbReference type="NCBIfam" id="TIGR00275">
    <property type="entry name" value="aminoacetone oxidase family FAD-binding enzyme"/>
    <property type="match status" value="1"/>
</dbReference>
<dbReference type="EMBL" id="CP035107">
    <property type="protein sequence ID" value="QAR31555.1"/>
    <property type="molecule type" value="Genomic_DNA"/>
</dbReference>
<evidence type="ECO:0000256" key="2">
    <source>
        <dbReference type="ARBA" id="ARBA00022630"/>
    </source>
</evidence>
<dbReference type="OrthoDB" id="9773233at2"/>
<dbReference type="PANTHER" id="PTHR42887:SF2">
    <property type="entry name" value="OS12G0638800 PROTEIN"/>
    <property type="match status" value="1"/>
</dbReference>
<dbReference type="Gene3D" id="3.50.50.60">
    <property type="entry name" value="FAD/NAD(P)-binding domain"/>
    <property type="match status" value="1"/>
</dbReference>
<feature type="domain" description="RsdA/BaiN/AoA(So)-like insert" evidence="5">
    <location>
        <begin position="182"/>
        <end position="342"/>
    </location>
</feature>
<dbReference type="PANTHER" id="PTHR42887">
    <property type="entry name" value="OS12G0638800 PROTEIN"/>
    <property type="match status" value="1"/>
</dbReference>
<dbReference type="InterPro" id="IPR023166">
    <property type="entry name" value="BaiN-like_dom_sf"/>
</dbReference>
<dbReference type="RefSeq" id="WP_128501972.1">
    <property type="nucleotide sequence ID" value="NZ_CP035107.1"/>
</dbReference>
<dbReference type="AlphaFoldDB" id="A0A410JU45"/>
<gene>
    <name evidence="6" type="ORF">EQP59_09490</name>
</gene>
<comment type="cofactor">
    <cofactor evidence="1">
        <name>FAD</name>
        <dbReference type="ChEBI" id="CHEBI:57692"/>
    </cofactor>
</comment>
<evidence type="ECO:0000256" key="3">
    <source>
        <dbReference type="ARBA" id="ARBA00022827"/>
    </source>
</evidence>
<keyword evidence="3" id="KW-0274">FAD</keyword>
<evidence type="ECO:0000259" key="5">
    <source>
        <dbReference type="Pfam" id="PF22780"/>
    </source>
</evidence>
<name>A0A410JU45_ORNRH</name>
<dbReference type="Pfam" id="PF03486">
    <property type="entry name" value="HI0933_like"/>
    <property type="match status" value="1"/>
</dbReference>
<proteinExistence type="predicted"/>
<dbReference type="Proteomes" id="UP000287701">
    <property type="component" value="Chromosome"/>
</dbReference>
<dbReference type="Pfam" id="PF22780">
    <property type="entry name" value="HI0933_like_1st"/>
    <property type="match status" value="1"/>
</dbReference>
<evidence type="ECO:0000256" key="1">
    <source>
        <dbReference type="ARBA" id="ARBA00001974"/>
    </source>
</evidence>